<dbReference type="HOGENOM" id="CLU_067218_4_5_2"/>
<evidence type="ECO:0000256" key="1">
    <source>
        <dbReference type="ARBA" id="ARBA00022485"/>
    </source>
</evidence>
<evidence type="ECO:0000256" key="2">
    <source>
        <dbReference type="ARBA" id="ARBA00022723"/>
    </source>
</evidence>
<gene>
    <name evidence="7" type="ordered locus">Arcve_0529</name>
</gene>
<dbReference type="GO" id="GO:0046872">
    <property type="term" value="F:metal ion binding"/>
    <property type="evidence" value="ECO:0007669"/>
    <property type="project" value="UniProtKB-KW"/>
</dbReference>
<dbReference type="OrthoDB" id="51303at2157"/>
<dbReference type="GO" id="GO:0009060">
    <property type="term" value="P:aerobic respiration"/>
    <property type="evidence" value="ECO:0007669"/>
    <property type="project" value="TreeGrafter"/>
</dbReference>
<dbReference type="Proteomes" id="UP000008136">
    <property type="component" value="Chromosome"/>
</dbReference>
<dbReference type="KEGG" id="ave:Arcve_0529"/>
<keyword evidence="3" id="KW-0677">Repeat</keyword>
<evidence type="ECO:0000256" key="4">
    <source>
        <dbReference type="ARBA" id="ARBA00023004"/>
    </source>
</evidence>
<evidence type="ECO:0000256" key="5">
    <source>
        <dbReference type="ARBA" id="ARBA00023014"/>
    </source>
</evidence>
<name>F2KQC3_ARCVS</name>
<evidence type="ECO:0000259" key="6">
    <source>
        <dbReference type="PROSITE" id="PS51379"/>
    </source>
</evidence>
<evidence type="ECO:0000256" key="3">
    <source>
        <dbReference type="ARBA" id="ARBA00022737"/>
    </source>
</evidence>
<dbReference type="Pfam" id="PF12838">
    <property type="entry name" value="Fer4_7"/>
    <property type="match status" value="1"/>
</dbReference>
<dbReference type="GO" id="GO:0016020">
    <property type="term" value="C:membrane"/>
    <property type="evidence" value="ECO:0007669"/>
    <property type="project" value="InterPro"/>
</dbReference>
<proteinExistence type="predicted"/>
<organism evidence="7 8">
    <name type="scientific">Archaeoglobus veneficus (strain DSM 11195 / SNP6)</name>
    <dbReference type="NCBI Taxonomy" id="693661"/>
    <lineage>
        <taxon>Archaea</taxon>
        <taxon>Methanobacteriati</taxon>
        <taxon>Methanobacteriota</taxon>
        <taxon>Archaeoglobi</taxon>
        <taxon>Archaeoglobales</taxon>
        <taxon>Archaeoglobaceae</taxon>
        <taxon>Archaeoglobus</taxon>
    </lineage>
</organism>
<dbReference type="EMBL" id="CP002588">
    <property type="protein sequence ID" value="AEA46556.1"/>
    <property type="molecule type" value="Genomic_DNA"/>
</dbReference>
<dbReference type="RefSeq" id="WP_013683230.1">
    <property type="nucleotide sequence ID" value="NC_015320.1"/>
</dbReference>
<dbReference type="GeneID" id="10393625"/>
<dbReference type="eggNOG" id="arCOG01543">
    <property type="taxonomic scope" value="Archaea"/>
</dbReference>
<keyword evidence="5" id="KW-0411">Iron-sulfur</keyword>
<reference evidence="7 8" key="1">
    <citation type="submission" date="2011-03" db="EMBL/GenBank/DDBJ databases">
        <title>The complete genome of Archaeoglobus veneficus SNP6.</title>
        <authorList>
            <consortium name="US DOE Joint Genome Institute (JGI-PGF)"/>
            <person name="Lucas S."/>
            <person name="Copeland A."/>
            <person name="Lapidus A."/>
            <person name="Bruce D."/>
            <person name="Goodwin L."/>
            <person name="Pitluck S."/>
            <person name="Kyrpides N."/>
            <person name="Mavromatis K."/>
            <person name="Pagani I."/>
            <person name="Ivanova N."/>
            <person name="Mikhailova N."/>
            <person name="Lu M."/>
            <person name="Detter J.C."/>
            <person name="Tapia R."/>
            <person name="Han C."/>
            <person name="Land M."/>
            <person name="Hauser L."/>
            <person name="Markowitz V."/>
            <person name="Cheng J.-F."/>
            <person name="Hugenholtz P."/>
            <person name="Woyke T."/>
            <person name="Wu D."/>
            <person name="Spring S."/>
            <person name="Brambilla E."/>
            <person name="Klenk H.-P."/>
            <person name="Eisen J.A."/>
        </authorList>
    </citation>
    <scope>NUCLEOTIDE SEQUENCE [LARGE SCALE GENOMIC DNA]</scope>
    <source>
        <strain>SNP6</strain>
    </source>
</reference>
<dbReference type="InterPro" id="IPR010226">
    <property type="entry name" value="NADH_quinone_OxRdtase_chainI"/>
</dbReference>
<dbReference type="GO" id="GO:0051539">
    <property type="term" value="F:4 iron, 4 sulfur cluster binding"/>
    <property type="evidence" value="ECO:0007669"/>
    <property type="project" value="UniProtKB-KW"/>
</dbReference>
<feature type="domain" description="4Fe-4S ferredoxin-type" evidence="6">
    <location>
        <begin position="89"/>
        <end position="118"/>
    </location>
</feature>
<dbReference type="PROSITE" id="PS51379">
    <property type="entry name" value="4FE4S_FER_2"/>
    <property type="match status" value="2"/>
</dbReference>
<dbReference type="PANTHER" id="PTHR10849">
    <property type="entry name" value="NADH DEHYDROGENASE UBIQUINONE IRON-SULFUR PROTEIN 8, MITOCHONDRIAL"/>
    <property type="match status" value="1"/>
</dbReference>
<dbReference type="PROSITE" id="PS00198">
    <property type="entry name" value="4FE4S_FER_1"/>
    <property type="match status" value="1"/>
</dbReference>
<dbReference type="AlphaFoldDB" id="F2KQC3"/>
<dbReference type="PANTHER" id="PTHR10849:SF35">
    <property type="entry name" value="FORMATE HYDROGENLYASE SUBUNIT 6-RELATED"/>
    <property type="match status" value="1"/>
</dbReference>
<dbReference type="InterPro" id="IPR017896">
    <property type="entry name" value="4Fe4S_Fe-S-bd"/>
</dbReference>
<dbReference type="SUPFAM" id="SSF54862">
    <property type="entry name" value="4Fe-4S ferredoxins"/>
    <property type="match status" value="1"/>
</dbReference>
<dbReference type="GO" id="GO:0003954">
    <property type="term" value="F:NADH dehydrogenase activity"/>
    <property type="evidence" value="ECO:0007669"/>
    <property type="project" value="TreeGrafter"/>
</dbReference>
<protein>
    <submittedName>
        <fullName evidence="7">4Fe-4S ferredoxin iron-sulfur binding domain-containing protein</fullName>
    </submittedName>
</protein>
<dbReference type="InterPro" id="IPR017900">
    <property type="entry name" value="4Fe4S_Fe_S_CS"/>
</dbReference>
<keyword evidence="4" id="KW-0408">Iron</keyword>
<dbReference type="STRING" id="693661.Arcve_0529"/>
<accession>F2KQC3</accession>
<dbReference type="Gene3D" id="3.30.70.3270">
    <property type="match status" value="1"/>
</dbReference>
<evidence type="ECO:0000313" key="7">
    <source>
        <dbReference type="EMBL" id="AEA46556.1"/>
    </source>
</evidence>
<keyword evidence="2" id="KW-0479">Metal-binding</keyword>
<evidence type="ECO:0000313" key="8">
    <source>
        <dbReference type="Proteomes" id="UP000008136"/>
    </source>
</evidence>
<feature type="domain" description="4Fe-4S ferredoxin-type" evidence="6">
    <location>
        <begin position="55"/>
        <end position="84"/>
    </location>
</feature>
<keyword evidence="8" id="KW-1185">Reference proteome</keyword>
<keyword evidence="1" id="KW-0004">4Fe-4S</keyword>
<sequence length="176" mass="20179">MPGVFRIEVPSPDFPSRVRLHLEAFGIGLREAIKPSRLTVQYPREIRKRPDNFRGMLIFEIDKCISCFQCAFVCPANAIAMKKGPDGKYYPSVNYAKCIFCHFCADTCPKGAWKSSKFMDVAFPTIEEMLLTTEKLLRPPRVERDDERTVVYELKDGNLIMKKLPPEEDIIGVEKD</sequence>